<feature type="transmembrane region" description="Helical" evidence="8">
    <location>
        <begin position="360"/>
        <end position="378"/>
    </location>
</feature>
<name>A0ABN8JDM6_9HYPH</name>
<evidence type="ECO:0000256" key="1">
    <source>
        <dbReference type="ARBA" id="ARBA00004651"/>
    </source>
</evidence>
<keyword evidence="5 8" id="KW-0812">Transmembrane</keyword>
<sequence length="519" mass="57145">MPSNGTTAEAVLWRTSSRNVIGVVFLITAISIFVISTRHGIGILPDSTRYMRLDETPFDAPLYAWLLDIVRAADGSVVTWARVLGLVFVCVNILLIWLMLSSTTTSAAALGTALIVTSPQFIFLHAVAMSEPLFIGLVLTTVLLFCRYFESRKGYFLVFTGVTLGLAMLARFTAAPLALAIAACLLLDRPRLLARRFLDIALIAITSGVIFLTWAIGSRLAGGNGLGRELRLNGNPDAESWLSGLNTLTNLLVPMALPFPIRLLLLIAAVAVSGTVMWICSRRILKESAAGRVLTLDRLPLVLGLFAIFYCLFMIIAVHVEANLPLFGPRSRYAVPLYIAVVMATTVALGGPYRVRLPRLVLWAFSVLIAVVLAAHLVRSTDRVWRAYATGIGYDATAWHSSPLVQFVKDLPADAIVYSNGADALGYLTGRFVRLVPRQFDRRTQREDPNNTLEEQILSLRRSIISGNGYVVFFDAITSRFYNLPENDLVKVVPLSLYKQLPDGRVYVLDQTRIESAER</sequence>
<evidence type="ECO:0000313" key="10">
    <source>
        <dbReference type="EMBL" id="CAH2395187.1"/>
    </source>
</evidence>
<keyword evidence="7 8" id="KW-0472">Membrane</keyword>
<feature type="domain" description="Glycosyltransferase RgtA/B/C/D-like" evidence="9">
    <location>
        <begin position="60"/>
        <end position="205"/>
    </location>
</feature>
<comment type="caution">
    <text evidence="10">The sequence shown here is derived from an EMBL/GenBank/DDBJ whole genome shotgun (WGS) entry which is preliminary data.</text>
</comment>
<evidence type="ECO:0000256" key="3">
    <source>
        <dbReference type="ARBA" id="ARBA00022676"/>
    </source>
</evidence>
<feature type="transmembrane region" description="Helical" evidence="8">
    <location>
        <begin position="301"/>
        <end position="320"/>
    </location>
</feature>
<dbReference type="Pfam" id="PF13231">
    <property type="entry name" value="PMT_2"/>
    <property type="match status" value="1"/>
</dbReference>
<feature type="transmembrane region" description="Helical" evidence="8">
    <location>
        <begin position="259"/>
        <end position="280"/>
    </location>
</feature>
<evidence type="ECO:0000256" key="7">
    <source>
        <dbReference type="ARBA" id="ARBA00023136"/>
    </source>
</evidence>
<evidence type="ECO:0000313" key="11">
    <source>
        <dbReference type="Proteomes" id="UP001152604"/>
    </source>
</evidence>
<feature type="transmembrane region" description="Helical" evidence="8">
    <location>
        <begin position="197"/>
        <end position="216"/>
    </location>
</feature>
<feature type="transmembrane region" description="Helical" evidence="8">
    <location>
        <begin position="80"/>
        <end position="100"/>
    </location>
</feature>
<dbReference type="InterPro" id="IPR050297">
    <property type="entry name" value="LipidA_mod_glycosyltrf_83"/>
</dbReference>
<evidence type="ECO:0000259" key="9">
    <source>
        <dbReference type="Pfam" id="PF13231"/>
    </source>
</evidence>
<comment type="subcellular location">
    <subcellularLocation>
        <location evidence="1">Cell membrane</location>
        <topology evidence="1">Multi-pass membrane protein</topology>
    </subcellularLocation>
</comment>
<evidence type="ECO:0000256" key="4">
    <source>
        <dbReference type="ARBA" id="ARBA00022679"/>
    </source>
</evidence>
<keyword evidence="4" id="KW-0808">Transferase</keyword>
<protein>
    <submittedName>
        <fullName evidence="10">PMT_2 domain-containing protein</fullName>
    </submittedName>
</protein>
<keyword evidence="11" id="KW-1185">Reference proteome</keyword>
<feature type="transmembrane region" description="Helical" evidence="8">
    <location>
        <begin position="332"/>
        <end position="353"/>
    </location>
</feature>
<feature type="transmembrane region" description="Helical" evidence="8">
    <location>
        <begin position="156"/>
        <end position="185"/>
    </location>
</feature>
<keyword evidence="2" id="KW-1003">Cell membrane</keyword>
<reference evidence="10" key="1">
    <citation type="submission" date="2022-03" db="EMBL/GenBank/DDBJ databases">
        <authorList>
            <person name="Brunel B."/>
        </authorList>
    </citation>
    <scope>NUCLEOTIDE SEQUENCE</scope>
    <source>
        <strain evidence="10">STM4922sample</strain>
    </source>
</reference>
<gene>
    <name evidence="10" type="ORF">MES4922_120008</name>
</gene>
<accession>A0ABN8JDM6</accession>
<feature type="transmembrane region" description="Helical" evidence="8">
    <location>
        <begin position="20"/>
        <end position="41"/>
    </location>
</feature>
<keyword evidence="3" id="KW-0328">Glycosyltransferase</keyword>
<dbReference type="EMBL" id="CAKXZS010000004">
    <property type="protein sequence ID" value="CAH2395187.1"/>
    <property type="molecule type" value="Genomic_DNA"/>
</dbReference>
<dbReference type="Proteomes" id="UP001152604">
    <property type="component" value="Unassembled WGS sequence"/>
</dbReference>
<evidence type="ECO:0000256" key="2">
    <source>
        <dbReference type="ARBA" id="ARBA00022475"/>
    </source>
</evidence>
<organism evidence="10 11">
    <name type="scientific">Mesorhizobium ventifaucium</name>
    <dbReference type="NCBI Taxonomy" id="666020"/>
    <lineage>
        <taxon>Bacteria</taxon>
        <taxon>Pseudomonadati</taxon>
        <taxon>Pseudomonadota</taxon>
        <taxon>Alphaproteobacteria</taxon>
        <taxon>Hyphomicrobiales</taxon>
        <taxon>Phyllobacteriaceae</taxon>
        <taxon>Mesorhizobium</taxon>
    </lineage>
</organism>
<evidence type="ECO:0000256" key="8">
    <source>
        <dbReference type="SAM" id="Phobius"/>
    </source>
</evidence>
<dbReference type="PANTHER" id="PTHR33908:SF11">
    <property type="entry name" value="MEMBRANE PROTEIN"/>
    <property type="match status" value="1"/>
</dbReference>
<keyword evidence="6 8" id="KW-1133">Transmembrane helix</keyword>
<dbReference type="InterPro" id="IPR038731">
    <property type="entry name" value="RgtA/B/C-like"/>
</dbReference>
<evidence type="ECO:0000256" key="5">
    <source>
        <dbReference type="ARBA" id="ARBA00022692"/>
    </source>
</evidence>
<dbReference type="PANTHER" id="PTHR33908">
    <property type="entry name" value="MANNOSYLTRANSFERASE YKCB-RELATED"/>
    <property type="match status" value="1"/>
</dbReference>
<proteinExistence type="predicted"/>
<evidence type="ECO:0000256" key="6">
    <source>
        <dbReference type="ARBA" id="ARBA00022989"/>
    </source>
</evidence>